<dbReference type="InterPro" id="IPR000719">
    <property type="entry name" value="Prot_kinase_dom"/>
</dbReference>
<dbReference type="SMART" id="SM00220">
    <property type="entry name" value="S_TKc"/>
    <property type="match status" value="1"/>
</dbReference>
<dbReference type="FunCoup" id="S8E854">
    <property type="interactions" value="256"/>
</dbReference>
<sequence length="294" mass="33049">MVQFSAILPSFTGKVISAGHVRLLLLEQIGHGAYGVVYRALDLNAHPANPVQLAVKCQLRHPKASEYFDLQELEIAYHKSVCSHPNVLNLHQVIEEDNFIFLVLDYCPGGDLFTAIVDNGLFKRRDDRVKRIFLQILDAVYHCHRRGVFHRDLKPENVLCSANVDEVFLSDFGLATSTRVSTSFGCGSAYYISPECIGRETRAAPFLNSESDIWPLGIILANMITGRNPWKVACTLEDSAFAAYLHDPEDYLRRTLPMSPAARAVLLRILTFDPINRISLPDLRDMILAVDTFF</sequence>
<dbReference type="GO" id="GO:0004674">
    <property type="term" value="F:protein serine/threonine kinase activity"/>
    <property type="evidence" value="ECO:0007669"/>
    <property type="project" value="UniProtKB-KW"/>
</dbReference>
<dbReference type="PROSITE" id="PS00108">
    <property type="entry name" value="PROTEIN_KINASE_ST"/>
    <property type="match status" value="1"/>
</dbReference>
<dbReference type="Proteomes" id="UP000015241">
    <property type="component" value="Unassembled WGS sequence"/>
</dbReference>
<protein>
    <recommendedName>
        <fullName evidence="5">Protein kinase domain-containing protein</fullName>
    </recommendedName>
</protein>
<dbReference type="PANTHER" id="PTHR24346:SF30">
    <property type="entry name" value="MATERNAL EMBRYONIC LEUCINE ZIPPER KINASE"/>
    <property type="match status" value="1"/>
</dbReference>
<dbReference type="GO" id="GO:0005524">
    <property type="term" value="F:ATP binding"/>
    <property type="evidence" value="ECO:0007669"/>
    <property type="project" value="UniProtKB-UniRule"/>
</dbReference>
<dbReference type="InterPro" id="IPR011009">
    <property type="entry name" value="Kinase-like_dom_sf"/>
</dbReference>
<feature type="non-terminal residue" evidence="6">
    <location>
        <position position="294"/>
    </location>
</feature>
<keyword evidence="4" id="KW-0808">Transferase</keyword>
<dbReference type="Gene3D" id="1.10.510.10">
    <property type="entry name" value="Transferase(Phosphotransferase) domain 1"/>
    <property type="match status" value="1"/>
</dbReference>
<dbReference type="InterPro" id="IPR008271">
    <property type="entry name" value="Ser/Thr_kinase_AS"/>
</dbReference>
<evidence type="ECO:0000313" key="6">
    <source>
        <dbReference type="EMBL" id="EPT00813.1"/>
    </source>
</evidence>
<dbReference type="GO" id="GO:0035556">
    <property type="term" value="P:intracellular signal transduction"/>
    <property type="evidence" value="ECO:0007669"/>
    <property type="project" value="TreeGrafter"/>
</dbReference>
<dbReference type="OrthoDB" id="541276at2759"/>
<evidence type="ECO:0000256" key="4">
    <source>
        <dbReference type="RuleBase" id="RU000304"/>
    </source>
</evidence>
<accession>S8E854</accession>
<evidence type="ECO:0000313" key="7">
    <source>
        <dbReference type="Proteomes" id="UP000015241"/>
    </source>
</evidence>
<keyword evidence="1 3" id="KW-0547">Nucleotide-binding</keyword>
<feature type="binding site" evidence="3">
    <location>
        <position position="56"/>
    </location>
    <ligand>
        <name>ATP</name>
        <dbReference type="ChEBI" id="CHEBI:30616"/>
    </ligand>
</feature>
<evidence type="ECO:0000256" key="1">
    <source>
        <dbReference type="ARBA" id="ARBA00022741"/>
    </source>
</evidence>
<proteinExistence type="inferred from homology"/>
<dbReference type="PANTHER" id="PTHR24346">
    <property type="entry name" value="MAP/MICROTUBULE AFFINITY-REGULATING KINASE"/>
    <property type="match status" value="1"/>
</dbReference>
<dbReference type="PROSITE" id="PS50011">
    <property type="entry name" value="PROTEIN_KINASE_DOM"/>
    <property type="match status" value="1"/>
</dbReference>
<dbReference type="eggNOG" id="KOG0583">
    <property type="taxonomic scope" value="Eukaryota"/>
</dbReference>
<dbReference type="InParanoid" id="S8E854"/>
<organism evidence="6 7">
    <name type="scientific">Fomitopsis schrenkii</name>
    <name type="common">Brown rot fungus</name>
    <dbReference type="NCBI Taxonomy" id="2126942"/>
    <lineage>
        <taxon>Eukaryota</taxon>
        <taxon>Fungi</taxon>
        <taxon>Dikarya</taxon>
        <taxon>Basidiomycota</taxon>
        <taxon>Agaricomycotina</taxon>
        <taxon>Agaricomycetes</taxon>
        <taxon>Polyporales</taxon>
        <taxon>Fomitopsis</taxon>
    </lineage>
</organism>
<keyword evidence="2 3" id="KW-0067">ATP-binding</keyword>
<dbReference type="AlphaFoldDB" id="S8E854"/>
<dbReference type="HOGENOM" id="CLU_000288_63_0_1"/>
<dbReference type="Pfam" id="PF00069">
    <property type="entry name" value="Pkinase"/>
    <property type="match status" value="1"/>
</dbReference>
<keyword evidence="7" id="KW-1185">Reference proteome</keyword>
<evidence type="ECO:0000256" key="3">
    <source>
        <dbReference type="PROSITE-ProRule" id="PRU10141"/>
    </source>
</evidence>
<evidence type="ECO:0000259" key="5">
    <source>
        <dbReference type="PROSITE" id="PS50011"/>
    </source>
</evidence>
<dbReference type="InterPro" id="IPR017441">
    <property type="entry name" value="Protein_kinase_ATP_BS"/>
</dbReference>
<dbReference type="GO" id="GO:0005737">
    <property type="term" value="C:cytoplasm"/>
    <property type="evidence" value="ECO:0007669"/>
    <property type="project" value="TreeGrafter"/>
</dbReference>
<feature type="domain" description="Protein kinase" evidence="5">
    <location>
        <begin position="23"/>
        <end position="294"/>
    </location>
</feature>
<reference evidence="6 7" key="1">
    <citation type="journal article" date="2012" name="Science">
        <title>The Paleozoic origin of enzymatic lignin decomposition reconstructed from 31 fungal genomes.</title>
        <authorList>
            <person name="Floudas D."/>
            <person name="Binder M."/>
            <person name="Riley R."/>
            <person name="Barry K."/>
            <person name="Blanchette R.A."/>
            <person name="Henrissat B."/>
            <person name="Martinez A.T."/>
            <person name="Otillar R."/>
            <person name="Spatafora J.W."/>
            <person name="Yadav J.S."/>
            <person name="Aerts A."/>
            <person name="Benoit I."/>
            <person name="Boyd A."/>
            <person name="Carlson A."/>
            <person name="Copeland A."/>
            <person name="Coutinho P.M."/>
            <person name="de Vries R.P."/>
            <person name="Ferreira P."/>
            <person name="Findley K."/>
            <person name="Foster B."/>
            <person name="Gaskell J."/>
            <person name="Glotzer D."/>
            <person name="Gorecki P."/>
            <person name="Heitman J."/>
            <person name="Hesse C."/>
            <person name="Hori C."/>
            <person name="Igarashi K."/>
            <person name="Jurgens J.A."/>
            <person name="Kallen N."/>
            <person name="Kersten P."/>
            <person name="Kohler A."/>
            <person name="Kuees U."/>
            <person name="Kumar T.K.A."/>
            <person name="Kuo A."/>
            <person name="LaButti K."/>
            <person name="Larrondo L.F."/>
            <person name="Lindquist E."/>
            <person name="Ling A."/>
            <person name="Lombard V."/>
            <person name="Lucas S."/>
            <person name="Lundell T."/>
            <person name="Martin R."/>
            <person name="McLaughlin D.J."/>
            <person name="Morgenstern I."/>
            <person name="Morin E."/>
            <person name="Murat C."/>
            <person name="Nagy L.G."/>
            <person name="Nolan M."/>
            <person name="Ohm R.A."/>
            <person name="Patyshakuliyeva A."/>
            <person name="Rokas A."/>
            <person name="Ruiz-Duenas F.J."/>
            <person name="Sabat G."/>
            <person name="Salamov A."/>
            <person name="Samejima M."/>
            <person name="Schmutz J."/>
            <person name="Slot J.C."/>
            <person name="St John F."/>
            <person name="Stenlid J."/>
            <person name="Sun H."/>
            <person name="Sun S."/>
            <person name="Syed K."/>
            <person name="Tsang A."/>
            <person name="Wiebenga A."/>
            <person name="Young D."/>
            <person name="Pisabarro A."/>
            <person name="Eastwood D.C."/>
            <person name="Martin F."/>
            <person name="Cullen D."/>
            <person name="Grigoriev I.V."/>
            <person name="Hibbett D.S."/>
        </authorList>
    </citation>
    <scope>NUCLEOTIDE SEQUENCE</scope>
    <source>
        <strain evidence="7">FP-58527</strain>
    </source>
</reference>
<dbReference type="EMBL" id="KE504146">
    <property type="protein sequence ID" value="EPT00813.1"/>
    <property type="molecule type" value="Genomic_DNA"/>
</dbReference>
<name>S8E854_FOMSC</name>
<keyword evidence="4" id="KW-0418">Kinase</keyword>
<comment type="similarity">
    <text evidence="4">Belongs to the protein kinase superfamily.</text>
</comment>
<keyword evidence="4" id="KW-0723">Serine/threonine-protein kinase</keyword>
<gene>
    <name evidence="6" type="ORF">FOMPIDRAFT_47003</name>
</gene>
<dbReference type="STRING" id="743788.S8E854"/>
<dbReference type="SUPFAM" id="SSF56112">
    <property type="entry name" value="Protein kinase-like (PK-like)"/>
    <property type="match status" value="1"/>
</dbReference>
<dbReference type="PROSITE" id="PS00107">
    <property type="entry name" value="PROTEIN_KINASE_ATP"/>
    <property type="match status" value="1"/>
</dbReference>
<evidence type="ECO:0000256" key="2">
    <source>
        <dbReference type="ARBA" id="ARBA00022840"/>
    </source>
</evidence>